<evidence type="ECO:0000256" key="1">
    <source>
        <dbReference type="SAM" id="SignalP"/>
    </source>
</evidence>
<proteinExistence type="predicted"/>
<dbReference type="Proteomes" id="UP000594681">
    <property type="component" value="Chromosome"/>
</dbReference>
<dbReference type="RefSeq" id="WP_165011204.1">
    <property type="nucleotide sequence ID" value="NZ_CP064954.1"/>
</dbReference>
<accession>A0A7T0KGI2</accession>
<sequence>MSAPWSRSWSRPLGCAVVGCLLAVTAVSASSCTQAPAPDLPVGAAPTEASAAVEALRADTAAAAASAARTAAQASTTLTVQAPPTQADVAAGLSGAVTFLPDASARQMSYIRLSDGMRMCSPGDKYARPALSLIKLYLAAYVVEHGSISDKYEALSMVADSSDVSASDLFERYPESIDAIAAQYRLASTRAGEQWGHSVTSTYDVVSFIVALLEDDPAHPVLVAMSQAHELAADGYQQDFGTSRLHNVLGTKFGWSDDRTLHSSVSFGPNFVAAAAVTGSAEDLTSFVRKEINGKTLKAATEKFLAARNTASELPCQ</sequence>
<dbReference type="InterPro" id="IPR012338">
    <property type="entry name" value="Beta-lactam/transpept-like"/>
</dbReference>
<dbReference type="EMBL" id="CP064954">
    <property type="protein sequence ID" value="QPK79765.1"/>
    <property type="molecule type" value="Genomic_DNA"/>
</dbReference>
<keyword evidence="1" id="KW-0732">Signal</keyword>
<reference evidence="2 3" key="1">
    <citation type="submission" date="2020-11" db="EMBL/GenBank/DDBJ databases">
        <title>Corynebacterium sp. ZJ-599.</title>
        <authorList>
            <person name="Zhou J."/>
        </authorList>
    </citation>
    <scope>NUCLEOTIDE SEQUENCE [LARGE SCALE GENOMIC DNA]</scope>
    <source>
        <strain evidence="2 3">ZJ-599</strain>
    </source>
</reference>
<protein>
    <recommendedName>
        <fullName evidence="4">Serine hydrolase</fullName>
    </recommendedName>
</protein>
<evidence type="ECO:0008006" key="4">
    <source>
        <dbReference type="Google" id="ProtNLM"/>
    </source>
</evidence>
<dbReference type="KEGG" id="cliz:G7Y31_03445"/>
<organism evidence="2 3">
    <name type="scientific">Corynebacterium lizhenjunii</name>
    <dbReference type="NCBI Taxonomy" id="2709394"/>
    <lineage>
        <taxon>Bacteria</taxon>
        <taxon>Bacillati</taxon>
        <taxon>Actinomycetota</taxon>
        <taxon>Actinomycetes</taxon>
        <taxon>Mycobacteriales</taxon>
        <taxon>Corynebacteriaceae</taxon>
        <taxon>Corynebacterium</taxon>
    </lineage>
</organism>
<evidence type="ECO:0000313" key="2">
    <source>
        <dbReference type="EMBL" id="QPK79765.1"/>
    </source>
</evidence>
<name>A0A7T0KGI2_9CORY</name>
<evidence type="ECO:0000313" key="3">
    <source>
        <dbReference type="Proteomes" id="UP000594681"/>
    </source>
</evidence>
<keyword evidence="3" id="KW-1185">Reference proteome</keyword>
<dbReference type="PROSITE" id="PS51257">
    <property type="entry name" value="PROKAR_LIPOPROTEIN"/>
    <property type="match status" value="1"/>
</dbReference>
<dbReference type="SUPFAM" id="SSF56601">
    <property type="entry name" value="beta-lactamase/transpeptidase-like"/>
    <property type="match status" value="1"/>
</dbReference>
<feature type="signal peptide" evidence="1">
    <location>
        <begin position="1"/>
        <end position="29"/>
    </location>
</feature>
<feature type="chain" id="PRO_5033039402" description="Serine hydrolase" evidence="1">
    <location>
        <begin position="30"/>
        <end position="317"/>
    </location>
</feature>
<gene>
    <name evidence="2" type="ORF">G7Y31_03445</name>
</gene>
<dbReference type="AlphaFoldDB" id="A0A7T0KGI2"/>